<dbReference type="InterPro" id="IPR036206">
    <property type="entry name" value="ThiamineP_synth_sf"/>
</dbReference>
<evidence type="ECO:0000256" key="2">
    <source>
        <dbReference type="ARBA" id="ARBA00005165"/>
    </source>
</evidence>
<dbReference type="AlphaFoldDB" id="A0AAE3R1D5"/>
<keyword evidence="3 10" id="KW-0808">Transferase</keyword>
<keyword evidence="4 10" id="KW-0479">Metal-binding</keyword>
<feature type="binding site" evidence="10">
    <location>
        <position position="136"/>
    </location>
    <ligand>
        <name>4-amino-2-methyl-5-(diphosphooxymethyl)pyrimidine</name>
        <dbReference type="ChEBI" id="CHEBI:57841"/>
    </ligand>
</feature>
<evidence type="ECO:0000256" key="8">
    <source>
        <dbReference type="ARBA" id="ARBA00047851"/>
    </source>
</evidence>
<evidence type="ECO:0000256" key="3">
    <source>
        <dbReference type="ARBA" id="ARBA00022679"/>
    </source>
</evidence>
<feature type="binding site" evidence="10">
    <location>
        <begin position="184"/>
        <end position="185"/>
    </location>
    <ligand>
        <name>2-[(2R,5Z)-2-carboxy-4-methylthiazol-5(2H)-ylidene]ethyl phosphate</name>
        <dbReference type="ChEBI" id="CHEBI:62899"/>
    </ligand>
</feature>
<reference evidence="14" key="1">
    <citation type="submission" date="2023-05" db="EMBL/GenBank/DDBJ databases">
        <authorList>
            <person name="Zhang X."/>
        </authorList>
    </citation>
    <scope>NUCLEOTIDE SEQUENCE</scope>
    <source>
        <strain evidence="14">BD1B2-1</strain>
    </source>
</reference>
<dbReference type="InterPro" id="IPR034291">
    <property type="entry name" value="TMP_synthase"/>
</dbReference>
<feature type="binding site" evidence="10">
    <location>
        <position position="69"/>
    </location>
    <ligand>
        <name>Mg(2+)</name>
        <dbReference type="ChEBI" id="CHEBI:18420"/>
    </ligand>
</feature>
<feature type="binding site" evidence="10">
    <location>
        <position position="68"/>
    </location>
    <ligand>
        <name>4-amino-2-methyl-5-(diphosphooxymethyl)pyrimidine</name>
        <dbReference type="ChEBI" id="CHEBI:57841"/>
    </ligand>
</feature>
<organism evidence="14 15">
    <name type="scientific">Xanthocytophaga agilis</name>
    <dbReference type="NCBI Taxonomy" id="3048010"/>
    <lineage>
        <taxon>Bacteria</taxon>
        <taxon>Pseudomonadati</taxon>
        <taxon>Bacteroidota</taxon>
        <taxon>Cytophagia</taxon>
        <taxon>Cytophagales</taxon>
        <taxon>Rhodocytophagaceae</taxon>
        <taxon>Xanthocytophaga</taxon>
    </lineage>
</organism>
<keyword evidence="5 10" id="KW-0460">Magnesium</keyword>
<evidence type="ECO:0000256" key="6">
    <source>
        <dbReference type="ARBA" id="ARBA00022977"/>
    </source>
</evidence>
<dbReference type="Gene3D" id="3.20.20.70">
    <property type="entry name" value="Aldolase class I"/>
    <property type="match status" value="1"/>
</dbReference>
<dbReference type="FunFam" id="3.20.20.70:FF:000096">
    <property type="entry name" value="Thiamine-phosphate synthase"/>
    <property type="match status" value="1"/>
</dbReference>
<dbReference type="RefSeq" id="WP_314509407.1">
    <property type="nucleotide sequence ID" value="NZ_JASJOU010000001.1"/>
</dbReference>
<dbReference type="InterPro" id="IPR022998">
    <property type="entry name" value="ThiamineP_synth_TenI"/>
</dbReference>
<evidence type="ECO:0000259" key="13">
    <source>
        <dbReference type="Pfam" id="PF02581"/>
    </source>
</evidence>
<gene>
    <name evidence="10 14" type="primary">thiE</name>
    <name evidence="14" type="ORF">QNI22_04380</name>
</gene>
<comment type="similarity">
    <text evidence="10 11">Belongs to the thiamine-phosphate synthase family.</text>
</comment>
<evidence type="ECO:0000256" key="7">
    <source>
        <dbReference type="ARBA" id="ARBA00047334"/>
    </source>
</evidence>
<evidence type="ECO:0000313" key="15">
    <source>
        <dbReference type="Proteomes" id="UP001232063"/>
    </source>
</evidence>
<dbReference type="GO" id="GO:0005737">
    <property type="term" value="C:cytoplasm"/>
    <property type="evidence" value="ECO:0007669"/>
    <property type="project" value="TreeGrafter"/>
</dbReference>
<accession>A0AAE3R1D5</accession>
<protein>
    <recommendedName>
        <fullName evidence="10">Thiamine-phosphate synthase</fullName>
        <shortName evidence="10">TP synthase</shortName>
        <shortName evidence="10">TPS</shortName>
        <ecNumber evidence="10">2.5.1.3</ecNumber>
    </recommendedName>
    <alternativeName>
        <fullName evidence="10">Thiamine-phosphate pyrophosphorylase</fullName>
        <shortName evidence="10">TMP pyrophosphorylase</shortName>
        <shortName evidence="10">TMP-PPase</shortName>
    </alternativeName>
</protein>
<evidence type="ECO:0000256" key="5">
    <source>
        <dbReference type="ARBA" id="ARBA00022842"/>
    </source>
</evidence>
<dbReference type="SUPFAM" id="SSF51391">
    <property type="entry name" value="Thiamin phosphate synthase"/>
    <property type="match status" value="1"/>
</dbReference>
<dbReference type="GO" id="GO:0009229">
    <property type="term" value="P:thiamine diphosphate biosynthetic process"/>
    <property type="evidence" value="ECO:0007669"/>
    <property type="project" value="UniProtKB-UniRule"/>
</dbReference>
<dbReference type="PANTHER" id="PTHR20857">
    <property type="entry name" value="THIAMINE-PHOSPHATE PYROPHOSPHORYLASE"/>
    <property type="match status" value="1"/>
</dbReference>
<comment type="pathway">
    <text evidence="2 10 12">Cofactor biosynthesis; thiamine diphosphate biosynthesis; thiamine phosphate from 4-amino-2-methyl-5-diphosphomethylpyrimidine and 4-methyl-5-(2-phosphoethyl)-thiazole: step 1/1.</text>
</comment>
<feature type="binding site" evidence="10">
    <location>
        <position position="164"/>
    </location>
    <ligand>
        <name>2-[(2R,5Z)-2-carboxy-4-methylthiazol-5(2H)-ylidene]ethyl phosphate</name>
        <dbReference type="ChEBI" id="CHEBI:62899"/>
    </ligand>
</feature>
<feature type="binding site" evidence="10">
    <location>
        <begin position="36"/>
        <end position="40"/>
    </location>
    <ligand>
        <name>4-amino-2-methyl-5-(diphosphooxymethyl)pyrimidine</name>
        <dbReference type="ChEBI" id="CHEBI:57841"/>
    </ligand>
</feature>
<feature type="domain" description="Thiamine phosphate synthase/TenI" evidence="13">
    <location>
        <begin position="4"/>
        <end position="187"/>
    </location>
</feature>
<proteinExistence type="inferred from homology"/>
<evidence type="ECO:0000256" key="1">
    <source>
        <dbReference type="ARBA" id="ARBA00003814"/>
    </source>
</evidence>
<evidence type="ECO:0000256" key="9">
    <source>
        <dbReference type="ARBA" id="ARBA00047883"/>
    </source>
</evidence>
<evidence type="ECO:0000313" key="14">
    <source>
        <dbReference type="EMBL" id="MDJ1499864.1"/>
    </source>
</evidence>
<name>A0AAE3R1D5_9BACT</name>
<dbReference type="EMBL" id="JASJOU010000001">
    <property type="protein sequence ID" value="MDJ1499864.1"/>
    <property type="molecule type" value="Genomic_DNA"/>
</dbReference>
<evidence type="ECO:0000256" key="11">
    <source>
        <dbReference type="RuleBase" id="RU003826"/>
    </source>
</evidence>
<dbReference type="Proteomes" id="UP001232063">
    <property type="component" value="Unassembled WGS sequence"/>
</dbReference>
<feature type="binding site" evidence="10">
    <location>
        <position position="88"/>
    </location>
    <ligand>
        <name>Mg(2+)</name>
        <dbReference type="ChEBI" id="CHEBI:18420"/>
    </ligand>
</feature>
<dbReference type="GO" id="GO:0004789">
    <property type="term" value="F:thiamine-phosphate diphosphorylase activity"/>
    <property type="evidence" value="ECO:0007669"/>
    <property type="project" value="UniProtKB-UniRule"/>
</dbReference>
<dbReference type="InterPro" id="IPR013785">
    <property type="entry name" value="Aldolase_TIM"/>
</dbReference>
<sequence length="207" mass="22325">MSKLYLVTDSLICQQAGHNVEYVVEQACKAGVNWVQLREKDLSIEDFIALAHKVLAITQMYNAKLIINDRVEVAVAVDADGVHIGQDDMSYTQARELMGYTKIIGLSVNNLPELTTANALDVDYVGIASIFSTTTKLDTTSELGVEGLRSLCTQTKHSTYAIGGINQTNIQQVIQTGVTGVAVVSAICGTASPYDATRTLIQLIENA</sequence>
<keyword evidence="6 10" id="KW-0784">Thiamine biosynthesis</keyword>
<comment type="catalytic activity">
    <reaction evidence="9 10 11">
        <text>2-[(2R,5Z)-2-carboxy-4-methylthiazol-5(2H)-ylidene]ethyl phosphate + 4-amino-2-methyl-5-(diphosphooxymethyl)pyrimidine + 2 H(+) = thiamine phosphate + CO2 + diphosphate</text>
        <dbReference type="Rhea" id="RHEA:47844"/>
        <dbReference type="ChEBI" id="CHEBI:15378"/>
        <dbReference type="ChEBI" id="CHEBI:16526"/>
        <dbReference type="ChEBI" id="CHEBI:33019"/>
        <dbReference type="ChEBI" id="CHEBI:37575"/>
        <dbReference type="ChEBI" id="CHEBI:57841"/>
        <dbReference type="ChEBI" id="CHEBI:62899"/>
        <dbReference type="EC" id="2.5.1.3"/>
    </reaction>
</comment>
<evidence type="ECO:0000256" key="4">
    <source>
        <dbReference type="ARBA" id="ARBA00022723"/>
    </source>
</evidence>
<comment type="catalytic activity">
    <reaction evidence="8 10 11">
        <text>2-(2-carboxy-4-methylthiazol-5-yl)ethyl phosphate + 4-amino-2-methyl-5-(diphosphooxymethyl)pyrimidine + 2 H(+) = thiamine phosphate + CO2 + diphosphate</text>
        <dbReference type="Rhea" id="RHEA:47848"/>
        <dbReference type="ChEBI" id="CHEBI:15378"/>
        <dbReference type="ChEBI" id="CHEBI:16526"/>
        <dbReference type="ChEBI" id="CHEBI:33019"/>
        <dbReference type="ChEBI" id="CHEBI:37575"/>
        <dbReference type="ChEBI" id="CHEBI:57841"/>
        <dbReference type="ChEBI" id="CHEBI:62890"/>
        <dbReference type="EC" id="2.5.1.3"/>
    </reaction>
</comment>
<dbReference type="HAMAP" id="MF_00097">
    <property type="entry name" value="TMP_synthase"/>
    <property type="match status" value="1"/>
</dbReference>
<comment type="catalytic activity">
    <reaction evidence="7 10 11">
        <text>4-methyl-5-(2-phosphooxyethyl)-thiazole + 4-amino-2-methyl-5-(diphosphooxymethyl)pyrimidine + H(+) = thiamine phosphate + diphosphate</text>
        <dbReference type="Rhea" id="RHEA:22328"/>
        <dbReference type="ChEBI" id="CHEBI:15378"/>
        <dbReference type="ChEBI" id="CHEBI:33019"/>
        <dbReference type="ChEBI" id="CHEBI:37575"/>
        <dbReference type="ChEBI" id="CHEBI:57841"/>
        <dbReference type="ChEBI" id="CHEBI:58296"/>
        <dbReference type="EC" id="2.5.1.3"/>
    </reaction>
</comment>
<dbReference type="GO" id="GO:0000287">
    <property type="term" value="F:magnesium ion binding"/>
    <property type="evidence" value="ECO:0007669"/>
    <property type="project" value="UniProtKB-UniRule"/>
</dbReference>
<evidence type="ECO:0000256" key="12">
    <source>
        <dbReference type="RuleBase" id="RU004253"/>
    </source>
</evidence>
<feature type="binding site" evidence="10">
    <location>
        <position position="107"/>
    </location>
    <ligand>
        <name>4-amino-2-methyl-5-(diphosphooxymethyl)pyrimidine</name>
        <dbReference type="ChEBI" id="CHEBI:57841"/>
    </ligand>
</feature>
<comment type="function">
    <text evidence="1 10">Condenses 4-methyl-5-(beta-hydroxyethyl)thiazole monophosphate (THZ-P) and 2-methyl-4-amino-5-hydroxymethyl pyrimidine pyrophosphate (HMP-PP) to form thiamine monophosphate (TMP).</text>
</comment>
<comment type="cofactor">
    <cofactor evidence="10">
        <name>Mg(2+)</name>
        <dbReference type="ChEBI" id="CHEBI:18420"/>
    </cofactor>
    <text evidence="10">Binds 1 Mg(2+) ion per subunit.</text>
</comment>
<dbReference type="CDD" id="cd00564">
    <property type="entry name" value="TMP_TenI"/>
    <property type="match status" value="1"/>
</dbReference>
<dbReference type="NCBIfam" id="TIGR00693">
    <property type="entry name" value="thiE"/>
    <property type="match status" value="1"/>
</dbReference>
<evidence type="ECO:0000256" key="10">
    <source>
        <dbReference type="HAMAP-Rule" id="MF_00097"/>
    </source>
</evidence>
<dbReference type="EC" id="2.5.1.3" evidence="10"/>
<comment type="caution">
    <text evidence="14">The sequence shown here is derived from an EMBL/GenBank/DDBJ whole genome shotgun (WGS) entry which is preliminary data.</text>
</comment>
<feature type="binding site" evidence="10">
    <location>
        <begin position="133"/>
        <end position="135"/>
    </location>
    <ligand>
        <name>2-[(2R,5Z)-2-carboxy-4-methylthiazol-5(2H)-ylidene]ethyl phosphate</name>
        <dbReference type="ChEBI" id="CHEBI:62899"/>
    </ligand>
</feature>
<dbReference type="GO" id="GO:0009228">
    <property type="term" value="P:thiamine biosynthetic process"/>
    <property type="evidence" value="ECO:0007669"/>
    <property type="project" value="UniProtKB-KW"/>
</dbReference>
<keyword evidence="15" id="KW-1185">Reference proteome</keyword>
<dbReference type="PANTHER" id="PTHR20857:SF23">
    <property type="entry name" value="THIAMINE BIOSYNTHETIC BIFUNCTIONAL ENZYME"/>
    <property type="match status" value="1"/>
</dbReference>
<dbReference type="Pfam" id="PF02581">
    <property type="entry name" value="TMP-TENI"/>
    <property type="match status" value="1"/>
</dbReference>